<dbReference type="PANTHER" id="PTHR42886">
    <property type="entry name" value="RE40534P-RELATED"/>
    <property type="match status" value="1"/>
</dbReference>
<dbReference type="PRINTS" id="PR00111">
    <property type="entry name" value="ABHYDROLASE"/>
</dbReference>
<evidence type="ECO:0000313" key="3">
    <source>
        <dbReference type="Proteomes" id="UP000235598"/>
    </source>
</evidence>
<gene>
    <name evidence="2" type="ORF">CJ199_01065</name>
</gene>
<dbReference type="SUPFAM" id="SSF53474">
    <property type="entry name" value="alpha/beta-Hydrolases"/>
    <property type="match status" value="1"/>
</dbReference>
<reference evidence="2 3" key="1">
    <citation type="submission" date="2017-09" db="EMBL/GenBank/DDBJ databases">
        <title>Bacterial strain isolated from the female urinary microbiota.</title>
        <authorList>
            <person name="Thomas-White K."/>
            <person name="Kumar N."/>
            <person name="Forster S."/>
            <person name="Putonti C."/>
            <person name="Lawley T."/>
            <person name="Wolfe A.J."/>
        </authorList>
    </citation>
    <scope>NUCLEOTIDE SEQUENCE [LARGE SCALE GENOMIC DNA]</scope>
    <source>
        <strain evidence="2 3">UMB1301</strain>
    </source>
</reference>
<comment type="caution">
    <text evidence="2">The sequence shown here is derived from an EMBL/GenBank/DDBJ whole genome shotgun (WGS) entry which is preliminary data.</text>
</comment>
<dbReference type="AlphaFoldDB" id="A0A2N6VPT9"/>
<dbReference type="Proteomes" id="UP000235598">
    <property type="component" value="Unassembled WGS sequence"/>
</dbReference>
<dbReference type="Gene3D" id="3.40.50.1820">
    <property type="entry name" value="alpha/beta hydrolase"/>
    <property type="match status" value="1"/>
</dbReference>
<feature type="domain" description="AB hydrolase-1" evidence="1">
    <location>
        <begin position="56"/>
        <end position="245"/>
    </location>
</feature>
<dbReference type="EMBL" id="PNHK01000001">
    <property type="protein sequence ID" value="PMD06023.1"/>
    <property type="molecule type" value="Genomic_DNA"/>
</dbReference>
<dbReference type="InterPro" id="IPR000073">
    <property type="entry name" value="AB_hydrolase_1"/>
</dbReference>
<dbReference type="Pfam" id="PF00561">
    <property type="entry name" value="Abhydrolase_1"/>
    <property type="match status" value="1"/>
</dbReference>
<protein>
    <recommendedName>
        <fullName evidence="1">AB hydrolase-1 domain-containing protein</fullName>
    </recommendedName>
</protein>
<sequence>MVCHNVRGCGEDYNRPVKWVIVPGLSLLPEDYSGLSELLPGPVEVIDAWEHDPTGDIDDLRKAVDTSEPFALIGHSVGGVTALEWALKHPSDITRLVLLDPSAPLTFVGGWFTRGTVFERYSAPVVEKVARALTPWGAQIRTHLFTRASGLADHLPRTHATHRYVTRPGLQTVVDQWFSSWEQEYRLSSLLMSNHVLDRRLEPIIVCSSGTSRAVSVAKQRRLARLIGAELHIAEGADHMFPVTEPQRVIAAL</sequence>
<evidence type="ECO:0000313" key="2">
    <source>
        <dbReference type="EMBL" id="PMD06023.1"/>
    </source>
</evidence>
<organism evidence="2 3">
    <name type="scientific">Brevibacterium paucivorans</name>
    <dbReference type="NCBI Taxonomy" id="170994"/>
    <lineage>
        <taxon>Bacteria</taxon>
        <taxon>Bacillati</taxon>
        <taxon>Actinomycetota</taxon>
        <taxon>Actinomycetes</taxon>
        <taxon>Micrococcales</taxon>
        <taxon>Brevibacteriaceae</taxon>
        <taxon>Brevibacterium</taxon>
    </lineage>
</organism>
<dbReference type="GO" id="GO:0003824">
    <property type="term" value="F:catalytic activity"/>
    <property type="evidence" value="ECO:0007669"/>
    <property type="project" value="UniProtKB-ARBA"/>
</dbReference>
<proteinExistence type="predicted"/>
<evidence type="ECO:0000259" key="1">
    <source>
        <dbReference type="Pfam" id="PF00561"/>
    </source>
</evidence>
<dbReference type="OrthoDB" id="2987348at2"/>
<accession>A0A2N6VPT9</accession>
<dbReference type="PANTHER" id="PTHR42886:SF29">
    <property type="entry name" value="PUMMELIG, ISOFORM A"/>
    <property type="match status" value="1"/>
</dbReference>
<name>A0A2N6VPT9_9MICO</name>
<dbReference type="InterPro" id="IPR029058">
    <property type="entry name" value="AB_hydrolase_fold"/>
</dbReference>